<name>A0ABV8URN0_9BACL</name>
<keyword evidence="10" id="KW-1185">Reference proteome</keyword>
<gene>
    <name evidence="9" type="ORF">ACFO0S_02390</name>
</gene>
<dbReference type="EMBL" id="JBHSEF010000009">
    <property type="protein sequence ID" value="MFC4353915.1"/>
    <property type="molecule type" value="Genomic_DNA"/>
</dbReference>
<comment type="similarity">
    <text evidence="2">Belongs to the CPA3 antiporters (TC 2.A.63) subunit E family.</text>
</comment>
<sequence length="161" mass="18407">MPAQFLLNLTIAALWTFLMDEDAFYFPTFFAGYLIGAVIIFLMHRFFGSKFYLIRVYSTLKLLFIFFSELFQSSILVLKQILSPSLSIKPGIFTYTHNMEGDYELTALALLLTLTPGSVVMEVSPDGKTFFIHAMDMEVSRDLVIKSIQTFEKAIMEVTRP</sequence>
<protein>
    <submittedName>
        <fullName evidence="9">Na+/H+ antiporter subunit E</fullName>
    </submittedName>
</protein>
<evidence type="ECO:0000313" key="10">
    <source>
        <dbReference type="Proteomes" id="UP001595733"/>
    </source>
</evidence>
<evidence type="ECO:0000256" key="5">
    <source>
        <dbReference type="ARBA" id="ARBA00022692"/>
    </source>
</evidence>
<organism evidence="9 10">
    <name type="scientific">Chryseomicrobium palamuruense</name>
    <dbReference type="NCBI Taxonomy" id="682973"/>
    <lineage>
        <taxon>Bacteria</taxon>
        <taxon>Bacillati</taxon>
        <taxon>Bacillota</taxon>
        <taxon>Bacilli</taxon>
        <taxon>Bacillales</taxon>
        <taxon>Caryophanaceae</taxon>
        <taxon>Chryseomicrobium</taxon>
    </lineage>
</organism>
<evidence type="ECO:0000256" key="6">
    <source>
        <dbReference type="ARBA" id="ARBA00022989"/>
    </source>
</evidence>
<evidence type="ECO:0000256" key="7">
    <source>
        <dbReference type="ARBA" id="ARBA00023136"/>
    </source>
</evidence>
<dbReference type="InterPro" id="IPR002758">
    <property type="entry name" value="Cation_antiport_E"/>
</dbReference>
<evidence type="ECO:0000256" key="8">
    <source>
        <dbReference type="SAM" id="Phobius"/>
    </source>
</evidence>
<dbReference type="Pfam" id="PF01899">
    <property type="entry name" value="MNHE"/>
    <property type="match status" value="1"/>
</dbReference>
<keyword evidence="4" id="KW-1003">Cell membrane</keyword>
<keyword evidence="6 8" id="KW-1133">Transmembrane helix</keyword>
<comment type="subcellular location">
    <subcellularLocation>
        <location evidence="1">Cell membrane</location>
        <topology evidence="1">Multi-pass membrane protein</topology>
    </subcellularLocation>
</comment>
<evidence type="ECO:0000256" key="2">
    <source>
        <dbReference type="ARBA" id="ARBA00006228"/>
    </source>
</evidence>
<keyword evidence="5 8" id="KW-0812">Transmembrane</keyword>
<dbReference type="NCBIfam" id="NF006517">
    <property type="entry name" value="PRK08965.1-1"/>
    <property type="match status" value="1"/>
</dbReference>
<dbReference type="PIRSF" id="PIRSF019239">
    <property type="entry name" value="MrpE"/>
    <property type="match status" value="1"/>
</dbReference>
<evidence type="ECO:0000313" key="9">
    <source>
        <dbReference type="EMBL" id="MFC4353915.1"/>
    </source>
</evidence>
<evidence type="ECO:0000256" key="1">
    <source>
        <dbReference type="ARBA" id="ARBA00004651"/>
    </source>
</evidence>
<evidence type="ECO:0000256" key="4">
    <source>
        <dbReference type="ARBA" id="ARBA00022475"/>
    </source>
</evidence>
<comment type="caution">
    <text evidence="9">The sequence shown here is derived from an EMBL/GenBank/DDBJ whole genome shotgun (WGS) entry which is preliminary data.</text>
</comment>
<dbReference type="Proteomes" id="UP001595733">
    <property type="component" value="Unassembled WGS sequence"/>
</dbReference>
<feature type="transmembrane region" description="Helical" evidence="8">
    <location>
        <begin position="24"/>
        <end position="47"/>
    </location>
</feature>
<dbReference type="PANTHER" id="PTHR34584">
    <property type="entry name" value="NA(+)/H(+) ANTIPORTER SUBUNIT E1"/>
    <property type="match status" value="1"/>
</dbReference>
<keyword evidence="3" id="KW-0050">Antiport</keyword>
<keyword evidence="7 8" id="KW-0472">Membrane</keyword>
<accession>A0ABV8URN0</accession>
<keyword evidence="3" id="KW-0813">Transport</keyword>
<proteinExistence type="inferred from homology"/>
<reference evidence="10" key="1">
    <citation type="journal article" date="2019" name="Int. J. Syst. Evol. Microbiol.">
        <title>The Global Catalogue of Microorganisms (GCM) 10K type strain sequencing project: providing services to taxonomists for standard genome sequencing and annotation.</title>
        <authorList>
            <consortium name="The Broad Institute Genomics Platform"/>
            <consortium name="The Broad Institute Genome Sequencing Center for Infectious Disease"/>
            <person name="Wu L."/>
            <person name="Ma J."/>
        </authorList>
    </citation>
    <scope>NUCLEOTIDE SEQUENCE [LARGE SCALE GENOMIC DNA]</scope>
    <source>
        <strain evidence="10">CCUG 50353</strain>
    </source>
</reference>
<dbReference type="PANTHER" id="PTHR34584:SF1">
    <property type="entry name" value="NA(+)_H(+) ANTIPORTER SUBUNIT E1"/>
    <property type="match status" value="1"/>
</dbReference>
<dbReference type="RefSeq" id="WP_378139778.1">
    <property type="nucleotide sequence ID" value="NZ_JBHSEF010000009.1"/>
</dbReference>
<evidence type="ECO:0000256" key="3">
    <source>
        <dbReference type="ARBA" id="ARBA00022449"/>
    </source>
</evidence>